<dbReference type="Gene3D" id="3.90.550.10">
    <property type="entry name" value="Spore Coat Polysaccharide Biosynthesis Protein SpsA, Chain A"/>
    <property type="match status" value="1"/>
</dbReference>
<keyword evidence="2" id="KW-0808">Transferase</keyword>
<dbReference type="CDD" id="cd04186">
    <property type="entry name" value="GT_2_like_c"/>
    <property type="match status" value="1"/>
</dbReference>
<accession>A0A1W6MJ94</accession>
<dbReference type="OrthoDB" id="9771846at2"/>
<dbReference type="GO" id="GO:0016740">
    <property type="term" value="F:transferase activity"/>
    <property type="evidence" value="ECO:0007669"/>
    <property type="project" value="UniProtKB-KW"/>
</dbReference>
<evidence type="ECO:0000259" key="1">
    <source>
        <dbReference type="Pfam" id="PF00535"/>
    </source>
</evidence>
<keyword evidence="3" id="KW-1185">Reference proteome</keyword>
<organism evidence="2 3">
    <name type="scientific">Nonlabens spongiae</name>
    <dbReference type="NCBI Taxonomy" id="331648"/>
    <lineage>
        <taxon>Bacteria</taxon>
        <taxon>Pseudomonadati</taxon>
        <taxon>Bacteroidota</taxon>
        <taxon>Flavobacteriia</taxon>
        <taxon>Flavobacteriales</taxon>
        <taxon>Flavobacteriaceae</taxon>
        <taxon>Nonlabens</taxon>
    </lineage>
</organism>
<dbReference type="InterPro" id="IPR001173">
    <property type="entry name" value="Glyco_trans_2-like"/>
</dbReference>
<name>A0A1W6MJ94_9FLAO</name>
<dbReference type="InterPro" id="IPR029044">
    <property type="entry name" value="Nucleotide-diphossugar_trans"/>
</dbReference>
<gene>
    <name evidence="2" type="ORF">BST97_06540</name>
</gene>
<dbReference type="Proteomes" id="UP000193431">
    <property type="component" value="Chromosome"/>
</dbReference>
<dbReference type="STRING" id="331648.BST97_06540"/>
<dbReference type="SUPFAM" id="SSF53448">
    <property type="entry name" value="Nucleotide-diphospho-sugar transferases"/>
    <property type="match status" value="1"/>
</dbReference>
<feature type="domain" description="Glycosyltransferase 2-like" evidence="1">
    <location>
        <begin position="4"/>
        <end position="103"/>
    </location>
</feature>
<proteinExistence type="predicted"/>
<protein>
    <submittedName>
        <fullName evidence="2">Glycosyl transferase family 2</fullName>
    </submittedName>
</protein>
<sequence length="377" mass="42869">MELSVIILNYNAKHFLNLCLKSVLAATQDLDAEIIVADNHSQDGSTELVKQHFPQVKLLAFDQNHGFSKGNNLAVEQASGEYLCILNPDTVVPEQVFVECLAFARSLSGVEVKASQPQSHDHKKLGFLGVRLMDGSGTFLPESKRHIPTPEVSRQKILGNDSNYYFNKVGEFREDAVDILVGAFMFCKANVYKECGGFDNRYFMYGEDIDLSYTALQKGFQNYYLGSQTVLHFKGESTVKDKVYLKRFYGAMELFYDKYFKRNRLEKWLVKAAAKLFVLVKSSTSEKVQEVQNLKQIFVSETGWQGTENLITRSLESVEEESSSELIFDTSSYSFSEILTFIKEHRRKFKYRFYAENTSTILGSDDANARGAVKIMK</sequence>
<dbReference type="EMBL" id="CP019344">
    <property type="protein sequence ID" value="ARN77681.1"/>
    <property type="molecule type" value="Genomic_DNA"/>
</dbReference>
<dbReference type="RefSeq" id="WP_085766481.1">
    <property type="nucleotide sequence ID" value="NZ_CP019344.1"/>
</dbReference>
<evidence type="ECO:0000313" key="3">
    <source>
        <dbReference type="Proteomes" id="UP000193431"/>
    </source>
</evidence>
<dbReference type="AlphaFoldDB" id="A0A1W6MJ94"/>
<evidence type="ECO:0000313" key="2">
    <source>
        <dbReference type="EMBL" id="ARN77681.1"/>
    </source>
</evidence>
<dbReference type="PANTHER" id="PTHR43179:SF7">
    <property type="entry name" value="RHAMNOSYLTRANSFERASE WBBL"/>
    <property type="match status" value="1"/>
</dbReference>
<reference evidence="2 3" key="1">
    <citation type="submission" date="2016-11" db="EMBL/GenBank/DDBJ databases">
        <title>Trade-off between light-utilization and light-protection in marine flavobacteria.</title>
        <authorList>
            <person name="Kumagai Y."/>
        </authorList>
    </citation>
    <scope>NUCLEOTIDE SEQUENCE [LARGE SCALE GENOMIC DNA]</scope>
    <source>
        <strain evidence="2 3">JCM 13191</strain>
    </source>
</reference>
<dbReference type="Pfam" id="PF00535">
    <property type="entry name" value="Glycos_transf_2"/>
    <property type="match status" value="1"/>
</dbReference>
<dbReference type="PANTHER" id="PTHR43179">
    <property type="entry name" value="RHAMNOSYLTRANSFERASE WBBL"/>
    <property type="match status" value="1"/>
</dbReference>